<proteinExistence type="predicted"/>
<dbReference type="PROSITE" id="PS50158">
    <property type="entry name" value="ZF_CCHC"/>
    <property type="match status" value="1"/>
</dbReference>
<dbReference type="Proteomes" id="UP000770661">
    <property type="component" value="Unassembled WGS sequence"/>
</dbReference>
<evidence type="ECO:0000256" key="1">
    <source>
        <dbReference type="ARBA" id="ARBA00022884"/>
    </source>
</evidence>
<dbReference type="AlphaFoldDB" id="A0A8J4Y5Z8"/>
<organism evidence="7 8">
    <name type="scientific">Chionoecetes opilio</name>
    <name type="common">Atlantic snow crab</name>
    <name type="synonym">Cancer opilio</name>
    <dbReference type="NCBI Taxonomy" id="41210"/>
    <lineage>
        <taxon>Eukaryota</taxon>
        <taxon>Metazoa</taxon>
        <taxon>Ecdysozoa</taxon>
        <taxon>Arthropoda</taxon>
        <taxon>Crustacea</taxon>
        <taxon>Multicrustacea</taxon>
        <taxon>Malacostraca</taxon>
        <taxon>Eumalacostraca</taxon>
        <taxon>Eucarida</taxon>
        <taxon>Decapoda</taxon>
        <taxon>Pleocyemata</taxon>
        <taxon>Brachyura</taxon>
        <taxon>Eubrachyura</taxon>
        <taxon>Majoidea</taxon>
        <taxon>Majidae</taxon>
        <taxon>Chionoecetes</taxon>
    </lineage>
</organism>
<feature type="compositionally biased region" description="Basic and acidic residues" evidence="4">
    <location>
        <begin position="9"/>
        <end position="22"/>
    </location>
</feature>
<dbReference type="EMBL" id="JACEEZ010012210">
    <property type="protein sequence ID" value="KAG0720808.1"/>
    <property type="molecule type" value="Genomic_DNA"/>
</dbReference>
<evidence type="ECO:0000259" key="6">
    <source>
        <dbReference type="PROSITE" id="PS50158"/>
    </source>
</evidence>
<keyword evidence="2" id="KW-0863">Zinc-finger</keyword>
<evidence type="ECO:0000256" key="2">
    <source>
        <dbReference type="PROSITE-ProRule" id="PRU00047"/>
    </source>
</evidence>
<feature type="domain" description="RRM" evidence="5">
    <location>
        <begin position="190"/>
        <end position="263"/>
    </location>
</feature>
<evidence type="ECO:0000313" key="7">
    <source>
        <dbReference type="EMBL" id="KAG0720808.1"/>
    </source>
</evidence>
<evidence type="ECO:0000256" key="4">
    <source>
        <dbReference type="SAM" id="MobiDB-lite"/>
    </source>
</evidence>
<dbReference type="Pfam" id="PF00076">
    <property type="entry name" value="RRM_1"/>
    <property type="match status" value="1"/>
</dbReference>
<name>A0A8J4Y5Z8_CHIOP</name>
<dbReference type="InterPro" id="IPR035979">
    <property type="entry name" value="RBD_domain_sf"/>
</dbReference>
<dbReference type="SMART" id="SM00343">
    <property type="entry name" value="ZnF_C2HC"/>
    <property type="match status" value="1"/>
</dbReference>
<dbReference type="InterPro" id="IPR000504">
    <property type="entry name" value="RRM_dom"/>
</dbReference>
<gene>
    <name evidence="7" type="primary">SRSF7</name>
    <name evidence="7" type="ORF">GWK47_047701</name>
</gene>
<dbReference type="Gene3D" id="3.30.70.330">
    <property type="match status" value="1"/>
</dbReference>
<dbReference type="Pfam" id="PF00098">
    <property type="entry name" value="zf-CCHC"/>
    <property type="match status" value="1"/>
</dbReference>
<dbReference type="OrthoDB" id="5970at2759"/>
<dbReference type="InterPro" id="IPR050907">
    <property type="entry name" value="SRSF"/>
</dbReference>
<dbReference type="PANTHER" id="PTHR23147">
    <property type="entry name" value="SERINE/ARGININE RICH SPLICING FACTOR"/>
    <property type="match status" value="1"/>
</dbReference>
<comment type="caution">
    <text evidence="7">The sequence shown here is derived from an EMBL/GenBank/DDBJ whole genome shotgun (WGS) entry which is preliminary data.</text>
</comment>
<evidence type="ECO:0000313" key="8">
    <source>
        <dbReference type="Proteomes" id="UP000770661"/>
    </source>
</evidence>
<feature type="domain" description="CCHC-type" evidence="6">
    <location>
        <begin position="279"/>
        <end position="295"/>
    </location>
</feature>
<keyword evidence="1 3" id="KW-0694">RNA-binding</keyword>
<evidence type="ECO:0000256" key="3">
    <source>
        <dbReference type="PROSITE-ProRule" id="PRU00176"/>
    </source>
</evidence>
<dbReference type="PROSITE" id="PS50102">
    <property type="entry name" value="RRM"/>
    <property type="match status" value="1"/>
</dbReference>
<keyword evidence="2" id="KW-0479">Metal-binding</keyword>
<accession>A0A8J4Y5Z8</accession>
<protein>
    <submittedName>
        <fullName evidence="7">Serine/arginine-rich splicing factor 7</fullName>
    </submittedName>
</protein>
<evidence type="ECO:0000259" key="5">
    <source>
        <dbReference type="PROSITE" id="PS50102"/>
    </source>
</evidence>
<sequence length="366" mass="42158">MSSDSEEENGVRRGAEDSDGGRHSRSRSRSRSRSTSRTPPREDTMEEDRKENGMRGGGSDEYNTKKYDGQRNASRSKSPENKGPMEWSAMSDDKRASRSRSKSKPRDVDAKEHKSSSSSKKKPRAKRSRSRSRSKRRSRSRKRSRSRSRSFTSRSRRKSRSRSRKRSRSRSRRRSRSRSRSRSGTPVDGARLHVAELDVDTRKRDLERVFEKYGRLREIWMARNPPCFAFVVYAHQKDADRALKETDGITIGHCRIKVTQARPRVRGGRMRGGYDPNLRCYQCGELGHFSRNCTDTKFGYKRPPTPPGVNRFILSVIVCQHRDASHICVTSYCLAETHPASWCRLAHGDDGEARRWGKKYLGAPRM</sequence>
<dbReference type="InterPro" id="IPR012677">
    <property type="entry name" value="Nucleotide-bd_a/b_plait_sf"/>
</dbReference>
<dbReference type="GO" id="GO:0003723">
    <property type="term" value="F:RNA binding"/>
    <property type="evidence" value="ECO:0007669"/>
    <property type="project" value="UniProtKB-UniRule"/>
</dbReference>
<dbReference type="GO" id="GO:0008270">
    <property type="term" value="F:zinc ion binding"/>
    <property type="evidence" value="ECO:0007669"/>
    <property type="project" value="UniProtKB-KW"/>
</dbReference>
<dbReference type="InterPro" id="IPR001878">
    <property type="entry name" value="Znf_CCHC"/>
</dbReference>
<keyword evidence="2" id="KW-0862">Zinc</keyword>
<feature type="compositionally biased region" description="Basic and acidic residues" evidence="4">
    <location>
        <begin position="39"/>
        <end position="53"/>
    </location>
</feature>
<feature type="compositionally biased region" description="Basic residues" evidence="4">
    <location>
        <begin position="23"/>
        <end position="34"/>
    </location>
</feature>
<dbReference type="Gene3D" id="4.10.60.10">
    <property type="entry name" value="Zinc finger, CCHC-type"/>
    <property type="match status" value="1"/>
</dbReference>
<keyword evidence="8" id="KW-1185">Reference proteome</keyword>
<dbReference type="SMART" id="SM00360">
    <property type="entry name" value="RRM"/>
    <property type="match status" value="1"/>
</dbReference>
<feature type="compositionally biased region" description="Basic residues" evidence="4">
    <location>
        <begin position="119"/>
        <end position="181"/>
    </location>
</feature>
<dbReference type="SUPFAM" id="SSF54928">
    <property type="entry name" value="RNA-binding domain, RBD"/>
    <property type="match status" value="1"/>
</dbReference>
<feature type="compositionally biased region" description="Basic and acidic residues" evidence="4">
    <location>
        <begin position="104"/>
        <end position="115"/>
    </location>
</feature>
<feature type="region of interest" description="Disordered" evidence="4">
    <location>
        <begin position="1"/>
        <end position="189"/>
    </location>
</feature>
<reference evidence="7" key="1">
    <citation type="submission" date="2020-07" db="EMBL/GenBank/DDBJ databases">
        <title>The High-quality genome of the commercially important snow crab, Chionoecetes opilio.</title>
        <authorList>
            <person name="Jeong J.-H."/>
            <person name="Ryu S."/>
        </authorList>
    </citation>
    <scope>NUCLEOTIDE SEQUENCE</scope>
    <source>
        <strain evidence="7">MADBK_172401_WGS</strain>
        <tissue evidence="7">Digestive gland</tissue>
    </source>
</reference>